<dbReference type="AlphaFoldDB" id="A0A098YNY1"/>
<reference evidence="1 2" key="1">
    <citation type="submission" date="2014-07" db="EMBL/GenBank/DDBJ databases">
        <authorList>
            <person name="McCorrison J."/>
            <person name="Sanka R."/>
            <person name="Torralba M."/>
            <person name="Gillis M."/>
            <person name="Haft D.H."/>
            <person name="Methe B."/>
            <person name="Sutton G."/>
            <person name="Nelson K.E."/>
        </authorList>
    </citation>
    <scope>NUCLEOTIDE SEQUENCE [LARGE SCALE GENOMIC DNA]</scope>
    <source>
        <strain evidence="1 2">S9-PR14</strain>
    </source>
</reference>
<organism evidence="1 2">
    <name type="scientific">Hoylesella timonensis S9-PR14</name>
    <dbReference type="NCBI Taxonomy" id="1401062"/>
    <lineage>
        <taxon>Bacteria</taxon>
        <taxon>Pseudomonadati</taxon>
        <taxon>Bacteroidota</taxon>
        <taxon>Bacteroidia</taxon>
        <taxon>Bacteroidales</taxon>
        <taxon>Prevotellaceae</taxon>
        <taxon>Hoylesella</taxon>
    </lineage>
</organism>
<accession>A0A098YNY1</accession>
<gene>
    <name evidence="1" type="ORF">HMPREF9304_12850</name>
</gene>
<sequence length="68" mass="8211">MKSKIVEQQMLHTRHRRVVLWHRIAPNVRGIVGRNFNWMIVQDIIQQPRLCVMAGKNFNWMIVQDIMQ</sequence>
<proteinExistence type="predicted"/>
<evidence type="ECO:0000313" key="2">
    <source>
        <dbReference type="Proteomes" id="UP000029723"/>
    </source>
</evidence>
<dbReference type="Proteomes" id="UP000029723">
    <property type="component" value="Unassembled WGS sequence"/>
</dbReference>
<name>A0A098YNY1_9BACT</name>
<dbReference type="EMBL" id="JRPQ01000229">
    <property type="protein sequence ID" value="KGI20999.1"/>
    <property type="molecule type" value="Genomic_DNA"/>
</dbReference>
<evidence type="ECO:0000313" key="1">
    <source>
        <dbReference type="EMBL" id="KGI20999.1"/>
    </source>
</evidence>
<protein>
    <submittedName>
        <fullName evidence="1">Uncharacterized protein</fullName>
    </submittedName>
</protein>
<comment type="caution">
    <text evidence="1">The sequence shown here is derived from an EMBL/GenBank/DDBJ whole genome shotgun (WGS) entry which is preliminary data.</text>
</comment>